<organism evidence="3">
    <name type="scientific">Muribaculaceae bacterium Z82</name>
    <dbReference type="NCBI Taxonomy" id="2304548"/>
    <lineage>
        <taxon>Bacteria</taxon>
        <taxon>Pseudomonadati</taxon>
        <taxon>Bacteroidota</taxon>
        <taxon>Bacteroidia</taxon>
        <taxon>Bacteroidales</taxon>
        <taxon>Muribaculaceae</taxon>
    </lineage>
</organism>
<dbReference type="GO" id="GO:0005886">
    <property type="term" value="C:plasma membrane"/>
    <property type="evidence" value="ECO:0007669"/>
    <property type="project" value="TreeGrafter"/>
</dbReference>
<feature type="transmembrane region" description="Helical" evidence="1">
    <location>
        <begin position="56"/>
        <end position="74"/>
    </location>
</feature>
<name>A0A7C9NYQ8_9BACT</name>
<dbReference type="PANTHER" id="PTHR42903:SF1">
    <property type="entry name" value="INNER MEMBRANE PROTEIN YCCF"/>
    <property type="match status" value="1"/>
</dbReference>
<evidence type="ECO:0000256" key="1">
    <source>
        <dbReference type="SAM" id="Phobius"/>
    </source>
</evidence>
<evidence type="ECO:0000313" key="3">
    <source>
        <dbReference type="EMBL" id="NBI33790.1"/>
    </source>
</evidence>
<proteinExistence type="predicted"/>
<protein>
    <submittedName>
        <fullName evidence="3">YccF domain-containing protein</fullName>
    </submittedName>
</protein>
<gene>
    <name evidence="3" type="ORF">D1639_01815</name>
</gene>
<reference evidence="3" key="1">
    <citation type="submission" date="2018-08" db="EMBL/GenBank/DDBJ databases">
        <title>Murine metabolic-syndrome-specific gut microbial biobank.</title>
        <authorList>
            <person name="Liu C."/>
        </authorList>
    </citation>
    <scope>NUCLEOTIDE SEQUENCE [LARGE SCALE GENOMIC DNA]</scope>
    <source>
        <strain evidence="3">Z82</strain>
    </source>
</reference>
<feature type="domain" description="Inner membrane component" evidence="2">
    <location>
        <begin position="4"/>
        <end position="54"/>
    </location>
</feature>
<keyword evidence="1" id="KW-1133">Transmembrane helix</keyword>
<feature type="transmembrane region" description="Helical" evidence="1">
    <location>
        <begin position="80"/>
        <end position="101"/>
    </location>
</feature>
<feature type="transmembrane region" description="Helical" evidence="1">
    <location>
        <begin position="6"/>
        <end position="35"/>
    </location>
</feature>
<feature type="domain" description="Inner membrane component" evidence="2">
    <location>
        <begin position="66"/>
        <end position="115"/>
    </location>
</feature>
<sequence>MSTIANVIWIIFGGLATAIWWCFIGLIFTITIVGIPLGRQCFKMAALTLAPFGKTVTYGGGAPSLIANAFWVILAGIPMALVYGLLGALYSITVIGLPVGLQCFKMAKLSLLPFGAVVR</sequence>
<dbReference type="EMBL" id="QWKH01000006">
    <property type="protein sequence ID" value="NBI33790.1"/>
    <property type="molecule type" value="Genomic_DNA"/>
</dbReference>
<dbReference type="AlphaFoldDB" id="A0A7C9NYQ8"/>
<accession>A0A7C9NYQ8</accession>
<keyword evidence="1" id="KW-0812">Transmembrane</keyword>
<dbReference type="PANTHER" id="PTHR42903">
    <property type="entry name" value="INNER MEMBRANE PROTEIN YCCF"/>
    <property type="match status" value="1"/>
</dbReference>
<dbReference type="NCBIfam" id="NF008740">
    <property type="entry name" value="PRK11770.1-2"/>
    <property type="match status" value="1"/>
</dbReference>
<dbReference type="Pfam" id="PF03733">
    <property type="entry name" value="YccF"/>
    <property type="match status" value="2"/>
</dbReference>
<dbReference type="InterPro" id="IPR052937">
    <property type="entry name" value="Inner_membrane_protein"/>
</dbReference>
<keyword evidence="1" id="KW-0472">Membrane</keyword>
<dbReference type="InterPro" id="IPR005185">
    <property type="entry name" value="YccF"/>
</dbReference>
<comment type="caution">
    <text evidence="3">The sequence shown here is derived from an EMBL/GenBank/DDBJ whole genome shotgun (WGS) entry which is preliminary data.</text>
</comment>
<evidence type="ECO:0000259" key="2">
    <source>
        <dbReference type="Pfam" id="PF03733"/>
    </source>
</evidence>